<evidence type="ECO:0000259" key="1">
    <source>
        <dbReference type="Pfam" id="PF03372"/>
    </source>
</evidence>
<dbReference type="PANTHER" id="PTHR14859:SF15">
    <property type="entry name" value="ENDONUCLEASE_EXONUCLEASE_PHOSPHATASE DOMAIN-CONTAINING PROTEIN"/>
    <property type="match status" value="1"/>
</dbReference>
<proteinExistence type="predicted"/>
<protein>
    <submittedName>
        <fullName evidence="2">EEP domain-containing protein</fullName>
    </submittedName>
</protein>
<evidence type="ECO:0000313" key="3">
    <source>
        <dbReference type="Proteomes" id="UP000325684"/>
    </source>
</evidence>
<accession>A0A5N3P8Y6</accession>
<dbReference type="RefSeq" id="WP_150946123.1">
    <property type="nucleotide sequence ID" value="NZ_VCMV01000024.1"/>
</dbReference>
<dbReference type="InterPro" id="IPR005135">
    <property type="entry name" value="Endo/exonuclease/phosphatase"/>
</dbReference>
<gene>
    <name evidence="2" type="ORF">FEZ63_15685</name>
</gene>
<name>A0A5N3P8Y6_9HYPH</name>
<dbReference type="AlphaFoldDB" id="A0A5N3P8Y6"/>
<dbReference type="OrthoDB" id="9813425at2"/>
<sequence>MPRILTYNVHRCLGTDGRLSPERIAEVIASCQPDVVALQELDVNRVRTGGVDQAHAIAQALGMHMHFHPALRVLEEEYGDAILTHRPARLIKAASLPGLSGRPALEPRGALWTAVNLGGAEVQLINTHLGLRRHERLAQVEALLGPEWLGHPACREPVILAGDFNAMPGSRAYGRLSSRLADAQSFPRIRRPYPTFPGRMPIFRIDHVFVSRSIEVVRAETVRTPLARKASDHLPLLVEFRAINATHARRLAPGLSAEQTETVR</sequence>
<organism evidence="2 3">
    <name type="scientific">Microvirga brassicacearum</name>
    <dbReference type="NCBI Taxonomy" id="2580413"/>
    <lineage>
        <taxon>Bacteria</taxon>
        <taxon>Pseudomonadati</taxon>
        <taxon>Pseudomonadota</taxon>
        <taxon>Alphaproteobacteria</taxon>
        <taxon>Hyphomicrobiales</taxon>
        <taxon>Methylobacteriaceae</taxon>
        <taxon>Microvirga</taxon>
    </lineage>
</organism>
<reference evidence="2 3" key="1">
    <citation type="journal article" date="2019" name="Microorganisms">
        <title>Genome Insights into the Novel Species Microvirga brassicacearum, a Rapeseed Endophyte with Biotechnological Potential.</title>
        <authorList>
            <person name="Jimenez-Gomez A."/>
            <person name="Saati-Santamaria Z."/>
            <person name="Igual J.M."/>
            <person name="Rivas R."/>
            <person name="Mateos P.F."/>
            <person name="Garcia-Fraile P."/>
        </authorList>
    </citation>
    <scope>NUCLEOTIDE SEQUENCE [LARGE SCALE GENOMIC DNA]</scope>
    <source>
        <strain evidence="2 3">CDVBN77</strain>
    </source>
</reference>
<dbReference type="EMBL" id="VCMV01000024">
    <property type="protein sequence ID" value="KAB0266196.1"/>
    <property type="molecule type" value="Genomic_DNA"/>
</dbReference>
<comment type="caution">
    <text evidence="2">The sequence shown here is derived from an EMBL/GenBank/DDBJ whole genome shotgun (WGS) entry which is preliminary data.</text>
</comment>
<dbReference type="PANTHER" id="PTHR14859">
    <property type="entry name" value="CALCOFLUOR WHITE HYPERSENSITIVE PROTEIN PRECURSOR"/>
    <property type="match status" value="1"/>
</dbReference>
<evidence type="ECO:0000313" key="2">
    <source>
        <dbReference type="EMBL" id="KAB0266196.1"/>
    </source>
</evidence>
<dbReference type="InterPro" id="IPR051916">
    <property type="entry name" value="GPI-anchor_lipid_remodeler"/>
</dbReference>
<keyword evidence="3" id="KW-1185">Reference proteome</keyword>
<dbReference type="GO" id="GO:0006506">
    <property type="term" value="P:GPI anchor biosynthetic process"/>
    <property type="evidence" value="ECO:0007669"/>
    <property type="project" value="TreeGrafter"/>
</dbReference>
<feature type="domain" description="Endonuclease/exonuclease/phosphatase" evidence="1">
    <location>
        <begin position="5"/>
        <end position="233"/>
    </location>
</feature>
<dbReference type="Pfam" id="PF03372">
    <property type="entry name" value="Exo_endo_phos"/>
    <property type="match status" value="1"/>
</dbReference>
<dbReference type="Gene3D" id="3.60.10.10">
    <property type="entry name" value="Endonuclease/exonuclease/phosphatase"/>
    <property type="match status" value="1"/>
</dbReference>
<dbReference type="InterPro" id="IPR036691">
    <property type="entry name" value="Endo/exonu/phosph_ase_sf"/>
</dbReference>
<dbReference type="Proteomes" id="UP000325684">
    <property type="component" value="Unassembled WGS sequence"/>
</dbReference>
<dbReference type="GO" id="GO:0016020">
    <property type="term" value="C:membrane"/>
    <property type="evidence" value="ECO:0007669"/>
    <property type="project" value="GOC"/>
</dbReference>
<dbReference type="GO" id="GO:0003824">
    <property type="term" value="F:catalytic activity"/>
    <property type="evidence" value="ECO:0007669"/>
    <property type="project" value="InterPro"/>
</dbReference>
<dbReference type="SUPFAM" id="SSF56219">
    <property type="entry name" value="DNase I-like"/>
    <property type="match status" value="1"/>
</dbReference>